<dbReference type="AlphaFoldDB" id="A0A4Y5SIK7"/>
<sequence length="698" mass="84394">MHLICYLCSLKFSIKMNLFVKFLIKLYKNEFIFKNFLIIYIIYGLIIGYPIFLNCSKFIHSLLFFTIILYIILYVNYSGLFGKQINKILKQNIKNRYFTLLNEFSLLIIFLFIFIMFIFLIYYFNIYKIINIQDNFILSKHNLVVSNFGDNSDKFFNLFYFNSNYSLVLQASIYFNLFIIKKYPICMKHIFKYKTKNILKSTELKKRNYSTDKNKYKLMNDFTKAQIKNNSKSIILLNKIHDYLHKKELKLHFNNLLIRSEKLKHKLLEHNGLLKINNKDLEIFEIVHDASDFIVLKNIDIINSYAVYVSIWKFNPKEYGNFLFYNVNYLDISDNLNITNSNNVIFAREVNKEILGNGNSILELNLLDLRFRNKYHYILPPLKYLLIDPYVISSKFSKQFKFKDIINPDKENGYNDCPNNFKYCQIVKNSGYNTNSVKKIKPFNIFMDKYIDLDKMFLFKFYNNEFKFNNYNSLQSYNKLINCFKLNFKKDIRIEGQFQLDSEYNILNYKNINSNIKIFKLKLDVVIEKIIHVPRYFFFNHFFAYQNINQIDFFYEFIQNYIIFFNDSKNLYNEGYSRVYNIFKNIIDFYSISKFIFKIKKYNRSLIKFENSKVNILVNFIFVVTKNEKNENILVLLCFNNITGYIINILFICKLNAEDKINNKDLNYKLEFFIQESIIEFKNDLNNLYRKYNHFFFI</sequence>
<name>A0A4Y5SIK7_9AGAM</name>
<keyword evidence="1" id="KW-0472">Membrane</keyword>
<geneLocation type="mitochondrion" evidence="2"/>
<keyword evidence="1" id="KW-1133">Transmembrane helix</keyword>
<feature type="transmembrane region" description="Helical" evidence="1">
    <location>
        <begin position="98"/>
        <end position="124"/>
    </location>
</feature>
<dbReference type="GeneID" id="40493973"/>
<proteinExistence type="predicted"/>
<reference evidence="2" key="1">
    <citation type="journal article" name="Int. J. Mol. Sci.">
        <title>Comparative Mitochondrial Genome Analysis of Two Ectomycorrhizal Fungi (Rhizopogon) Reveals Dynamic Changes of Intron and Phylogenetic Relationships of the Subphylum Agaricomycotina.</title>
        <authorList>
            <person name="Li Q."/>
            <person name="Ren Y."/>
            <person name="Shi X."/>
            <person name="Peng L."/>
            <person name="Zhao J."/>
            <person name="Song Y."/>
            <person name="Zhao G."/>
        </authorList>
    </citation>
    <scope>NUCLEOTIDE SEQUENCE</scope>
</reference>
<dbReference type="RefSeq" id="YP_009649284.1">
    <property type="nucleotide sequence ID" value="NC_042698.1"/>
</dbReference>
<gene>
    <name evidence="2" type="primary">orf698</name>
</gene>
<keyword evidence="2" id="KW-0496">Mitochondrion</keyword>
<keyword evidence="1" id="KW-0812">Transmembrane</keyword>
<feature type="transmembrane region" description="Helical" evidence="1">
    <location>
        <begin position="31"/>
        <end position="52"/>
    </location>
</feature>
<evidence type="ECO:0000256" key="1">
    <source>
        <dbReference type="SAM" id="Phobius"/>
    </source>
</evidence>
<accession>A0A4Y5SIK7</accession>
<organism evidence="2">
    <name type="scientific">Rhizopogon salebrosus</name>
    <dbReference type="NCBI Taxonomy" id="176626"/>
    <lineage>
        <taxon>Eukaryota</taxon>
        <taxon>Fungi</taxon>
        <taxon>Dikarya</taxon>
        <taxon>Basidiomycota</taxon>
        <taxon>Agaricomycotina</taxon>
        <taxon>Agaricomycetes</taxon>
        <taxon>Agaricomycetidae</taxon>
        <taxon>Boletales</taxon>
        <taxon>Suillineae</taxon>
        <taxon>Rhizopogonaceae</taxon>
        <taxon>Rhizopogon</taxon>
    </lineage>
</organism>
<protein>
    <submittedName>
        <fullName evidence="2">Uncharacterized protein</fullName>
    </submittedName>
</protein>
<feature type="transmembrane region" description="Helical" evidence="1">
    <location>
        <begin position="633"/>
        <end position="653"/>
    </location>
</feature>
<evidence type="ECO:0000313" key="2">
    <source>
        <dbReference type="EMBL" id="QDA23199.1"/>
    </source>
</evidence>
<feature type="transmembrane region" description="Helical" evidence="1">
    <location>
        <begin position="58"/>
        <end position="77"/>
    </location>
</feature>
<dbReference type="EMBL" id="MH794152">
    <property type="protein sequence ID" value="QDA23199.1"/>
    <property type="molecule type" value="Genomic_DNA"/>
</dbReference>